<dbReference type="AlphaFoldDB" id="A0A0N4V0B6"/>
<accession>A0A0N4V0B6</accession>
<evidence type="ECO:0000256" key="3">
    <source>
        <dbReference type="ARBA" id="ARBA00022525"/>
    </source>
</evidence>
<reference evidence="6" key="1">
    <citation type="submission" date="2017-02" db="UniProtKB">
        <authorList>
            <consortium name="WormBaseParasite"/>
        </authorList>
    </citation>
    <scope>IDENTIFICATION</scope>
</reference>
<evidence type="ECO:0000256" key="4">
    <source>
        <dbReference type="ARBA" id="ARBA00022729"/>
    </source>
</evidence>
<dbReference type="PANTHER" id="PTHR21700:SF3">
    <property type="entry name" value="TRANSTHYRETIN-LIKE PROTEIN 5"/>
    <property type="match status" value="1"/>
</dbReference>
<dbReference type="InterPro" id="IPR001534">
    <property type="entry name" value="Transthyretin-like"/>
</dbReference>
<evidence type="ECO:0000256" key="2">
    <source>
        <dbReference type="ARBA" id="ARBA00010112"/>
    </source>
</evidence>
<evidence type="ECO:0000256" key="5">
    <source>
        <dbReference type="SAM" id="SignalP"/>
    </source>
</evidence>
<dbReference type="Gene3D" id="2.60.40.3330">
    <property type="match status" value="2"/>
</dbReference>
<proteinExistence type="inferred from homology"/>
<evidence type="ECO:0000313" key="6">
    <source>
        <dbReference type="WBParaSite" id="EVEC_0000335101-mRNA-1"/>
    </source>
</evidence>
<organism evidence="6">
    <name type="scientific">Enterobius vermicularis</name>
    <name type="common">Human pinworm</name>
    <dbReference type="NCBI Taxonomy" id="51028"/>
    <lineage>
        <taxon>Eukaryota</taxon>
        <taxon>Metazoa</taxon>
        <taxon>Ecdysozoa</taxon>
        <taxon>Nematoda</taxon>
        <taxon>Chromadorea</taxon>
        <taxon>Rhabditida</taxon>
        <taxon>Spirurina</taxon>
        <taxon>Oxyuridomorpha</taxon>
        <taxon>Oxyuroidea</taxon>
        <taxon>Oxyuridae</taxon>
        <taxon>Enterobius</taxon>
    </lineage>
</organism>
<feature type="chain" id="PRO_5005887238" evidence="5">
    <location>
        <begin position="19"/>
        <end position="261"/>
    </location>
</feature>
<evidence type="ECO:0000256" key="1">
    <source>
        <dbReference type="ARBA" id="ARBA00004613"/>
    </source>
</evidence>
<keyword evidence="3" id="KW-0964">Secreted</keyword>
<comment type="similarity">
    <text evidence="2">Belongs to the nematode transthyretin-like family.</text>
</comment>
<dbReference type="WBParaSite" id="EVEC_0000335101-mRNA-1">
    <property type="protein sequence ID" value="EVEC_0000335101-mRNA-1"/>
    <property type="gene ID" value="EVEC_0000335101"/>
</dbReference>
<feature type="signal peptide" evidence="5">
    <location>
        <begin position="1"/>
        <end position="18"/>
    </location>
</feature>
<name>A0A0N4V0B6_ENTVE</name>
<dbReference type="InterPro" id="IPR038479">
    <property type="entry name" value="Transthyretin-like_sf"/>
</dbReference>
<sequence>MSTKLLLSVLLLPASTLALIGRDQSAGVEGILMCGTGPAKDVLVKLYDDDSGIDTDDLMAEGTTDSKGYFRVVGYTDEITNIDVKLNIYHDCDDGLTPCQRKITIWVPDRYVSSGKTPTRIYNIGTYDLSLKVKNVTLIGRTQSAGVRGYLMCGNKPAANVLVKLYDDDRGVDADDLMAEGRTDSRGHFQLQGHTDEFTKIDPKLNIYHDCENTNALCKRKVTFWIPDDYISSGETPSKIYDVGSINLALKYDGETHDCLH</sequence>
<dbReference type="PANTHER" id="PTHR21700">
    <property type="entry name" value="TRANSTHYRETIN-LIKE FAMILY PROTEIN-RELATED"/>
    <property type="match status" value="1"/>
</dbReference>
<dbReference type="GO" id="GO:0005576">
    <property type="term" value="C:extracellular region"/>
    <property type="evidence" value="ECO:0007669"/>
    <property type="project" value="UniProtKB-SubCell"/>
</dbReference>
<dbReference type="GO" id="GO:0009986">
    <property type="term" value="C:cell surface"/>
    <property type="evidence" value="ECO:0007669"/>
    <property type="project" value="InterPro"/>
</dbReference>
<comment type="subcellular location">
    <subcellularLocation>
        <location evidence="1">Secreted</location>
    </subcellularLocation>
</comment>
<dbReference type="Pfam" id="PF01060">
    <property type="entry name" value="TTR-52"/>
    <property type="match status" value="2"/>
</dbReference>
<protein>
    <submittedName>
        <fullName evidence="6">Transthyretin-like family protein</fullName>
    </submittedName>
</protein>
<keyword evidence="4 5" id="KW-0732">Signal</keyword>